<comment type="caution">
    <text evidence="3">The sequence shown here is derived from an EMBL/GenBank/DDBJ whole genome shotgun (WGS) entry which is preliminary data.</text>
</comment>
<sequence length="180" mass="18433">MTATERDPAPERARRLDRDWWREHSELGVCALLGAAGVLVLVDSLLGTNAGSDSDPLGPHAVPTVLGIGLLLLAVLLAVDVLRGGHGEAEAGEDVELGTPPDLRAVGMLAGLVVATALLIPVLGWPLAGTGLFWGAASVLGARSFPRDLLVAAGISLLAWVVFDALLGVDLPGGPLMGVF</sequence>
<feature type="transmembrane region" description="Helical" evidence="1">
    <location>
        <begin position="24"/>
        <end position="42"/>
    </location>
</feature>
<proteinExistence type="predicted"/>
<evidence type="ECO:0000313" key="4">
    <source>
        <dbReference type="Proteomes" id="UP001165283"/>
    </source>
</evidence>
<organism evidence="3 4">
    <name type="scientific">Pseudonocardia humida</name>
    <dbReference type="NCBI Taxonomy" id="2800819"/>
    <lineage>
        <taxon>Bacteria</taxon>
        <taxon>Bacillati</taxon>
        <taxon>Actinomycetota</taxon>
        <taxon>Actinomycetes</taxon>
        <taxon>Pseudonocardiales</taxon>
        <taxon>Pseudonocardiaceae</taxon>
        <taxon>Pseudonocardia</taxon>
    </lineage>
</organism>
<dbReference type="Proteomes" id="UP001165283">
    <property type="component" value="Unassembled WGS sequence"/>
</dbReference>
<evidence type="ECO:0000256" key="1">
    <source>
        <dbReference type="SAM" id="Phobius"/>
    </source>
</evidence>
<dbReference type="EMBL" id="JAGSOV010000009">
    <property type="protein sequence ID" value="MCO1654228.1"/>
    <property type="molecule type" value="Genomic_DNA"/>
</dbReference>
<accession>A0ABT0ZU59</accession>
<dbReference type="Pfam" id="PF07331">
    <property type="entry name" value="TctB"/>
    <property type="match status" value="1"/>
</dbReference>
<protein>
    <submittedName>
        <fullName evidence="3">Tripartite tricarboxylate transporter TctB family protein</fullName>
    </submittedName>
</protein>
<keyword evidence="1" id="KW-0812">Transmembrane</keyword>
<dbReference type="RefSeq" id="WP_252435827.1">
    <property type="nucleotide sequence ID" value="NZ_JAGSOV010000009.1"/>
</dbReference>
<dbReference type="InterPro" id="IPR009936">
    <property type="entry name" value="DUF1468"/>
</dbReference>
<feature type="transmembrane region" description="Helical" evidence="1">
    <location>
        <begin position="149"/>
        <end position="169"/>
    </location>
</feature>
<feature type="transmembrane region" description="Helical" evidence="1">
    <location>
        <begin position="62"/>
        <end position="82"/>
    </location>
</feature>
<reference evidence="3" key="1">
    <citation type="submission" date="2021-04" db="EMBL/GenBank/DDBJ databases">
        <title>Pseudonocardia sp. nov., isolated from sandy soil of mangrove forest.</title>
        <authorList>
            <person name="Zan Z."/>
            <person name="Huang R."/>
            <person name="Liu W."/>
        </authorList>
    </citation>
    <scope>NUCLEOTIDE SEQUENCE</scope>
    <source>
        <strain evidence="3">S2-4</strain>
    </source>
</reference>
<evidence type="ECO:0000259" key="2">
    <source>
        <dbReference type="Pfam" id="PF07331"/>
    </source>
</evidence>
<keyword evidence="1" id="KW-0472">Membrane</keyword>
<keyword evidence="4" id="KW-1185">Reference proteome</keyword>
<evidence type="ECO:0000313" key="3">
    <source>
        <dbReference type="EMBL" id="MCO1654228.1"/>
    </source>
</evidence>
<gene>
    <name evidence="3" type="ORF">KDL28_04095</name>
</gene>
<feature type="domain" description="DUF1468" evidence="2">
    <location>
        <begin position="32"/>
        <end position="172"/>
    </location>
</feature>
<keyword evidence="1" id="KW-1133">Transmembrane helix</keyword>
<name>A0ABT0ZU59_9PSEU</name>